<evidence type="ECO:0000256" key="1">
    <source>
        <dbReference type="SAM" id="MobiDB-lite"/>
    </source>
</evidence>
<reference evidence="2 3" key="1">
    <citation type="journal article" date="2015" name="Proc. Natl. Acad. Sci. U.S.A.">
        <title>The resurrection genome of Boea hygrometrica: A blueprint for survival of dehydration.</title>
        <authorList>
            <person name="Xiao L."/>
            <person name="Yang G."/>
            <person name="Zhang L."/>
            <person name="Yang X."/>
            <person name="Zhao S."/>
            <person name="Ji Z."/>
            <person name="Zhou Q."/>
            <person name="Hu M."/>
            <person name="Wang Y."/>
            <person name="Chen M."/>
            <person name="Xu Y."/>
            <person name="Jin H."/>
            <person name="Xiao X."/>
            <person name="Hu G."/>
            <person name="Bao F."/>
            <person name="Hu Y."/>
            <person name="Wan P."/>
            <person name="Li L."/>
            <person name="Deng X."/>
            <person name="Kuang T."/>
            <person name="Xiang C."/>
            <person name="Zhu J.K."/>
            <person name="Oliver M.J."/>
            <person name="He Y."/>
        </authorList>
    </citation>
    <scope>NUCLEOTIDE SEQUENCE [LARGE SCALE GENOMIC DNA]</scope>
    <source>
        <strain evidence="3">cv. XS01</strain>
    </source>
</reference>
<feature type="compositionally biased region" description="Polar residues" evidence="1">
    <location>
        <begin position="31"/>
        <end position="49"/>
    </location>
</feature>
<feature type="region of interest" description="Disordered" evidence="1">
    <location>
        <begin position="69"/>
        <end position="97"/>
    </location>
</feature>
<accession>A0A2Z7ARS9</accession>
<feature type="region of interest" description="Disordered" evidence="1">
    <location>
        <begin position="110"/>
        <end position="213"/>
    </location>
</feature>
<dbReference type="EMBL" id="KV014462">
    <property type="protein sequence ID" value="KZV22099.1"/>
    <property type="molecule type" value="Genomic_DNA"/>
</dbReference>
<dbReference type="Proteomes" id="UP000250235">
    <property type="component" value="Unassembled WGS sequence"/>
</dbReference>
<feature type="compositionally biased region" description="Polar residues" evidence="1">
    <location>
        <begin position="88"/>
        <end position="97"/>
    </location>
</feature>
<feature type="region of interest" description="Disordered" evidence="1">
    <location>
        <begin position="29"/>
        <end position="50"/>
    </location>
</feature>
<keyword evidence="2" id="KW-0969">Cilium</keyword>
<evidence type="ECO:0000313" key="2">
    <source>
        <dbReference type="EMBL" id="KZV22099.1"/>
    </source>
</evidence>
<feature type="region of interest" description="Disordered" evidence="1">
    <location>
        <begin position="337"/>
        <end position="397"/>
    </location>
</feature>
<gene>
    <name evidence="2" type="ORF">F511_09112</name>
</gene>
<keyword evidence="2" id="KW-0282">Flagellum</keyword>
<proteinExistence type="predicted"/>
<feature type="compositionally biased region" description="Low complexity" evidence="1">
    <location>
        <begin position="363"/>
        <end position="378"/>
    </location>
</feature>
<feature type="compositionally biased region" description="Basic and acidic residues" evidence="1">
    <location>
        <begin position="343"/>
        <end position="357"/>
    </location>
</feature>
<feature type="compositionally biased region" description="Basic and acidic residues" evidence="1">
    <location>
        <begin position="194"/>
        <end position="209"/>
    </location>
</feature>
<name>A0A2Z7ARS9_9LAMI</name>
<keyword evidence="3" id="KW-1185">Reference proteome</keyword>
<organism evidence="2 3">
    <name type="scientific">Dorcoceras hygrometricum</name>
    <dbReference type="NCBI Taxonomy" id="472368"/>
    <lineage>
        <taxon>Eukaryota</taxon>
        <taxon>Viridiplantae</taxon>
        <taxon>Streptophyta</taxon>
        <taxon>Embryophyta</taxon>
        <taxon>Tracheophyta</taxon>
        <taxon>Spermatophyta</taxon>
        <taxon>Magnoliopsida</taxon>
        <taxon>eudicotyledons</taxon>
        <taxon>Gunneridae</taxon>
        <taxon>Pentapetalae</taxon>
        <taxon>asterids</taxon>
        <taxon>lamiids</taxon>
        <taxon>Lamiales</taxon>
        <taxon>Gesneriaceae</taxon>
        <taxon>Didymocarpoideae</taxon>
        <taxon>Trichosporeae</taxon>
        <taxon>Loxocarpinae</taxon>
        <taxon>Dorcoceras</taxon>
    </lineage>
</organism>
<feature type="compositionally biased region" description="Polar residues" evidence="1">
    <location>
        <begin position="387"/>
        <end position="397"/>
    </location>
</feature>
<feature type="compositionally biased region" description="Basic and acidic residues" evidence="1">
    <location>
        <begin position="145"/>
        <end position="156"/>
    </location>
</feature>
<keyword evidence="2" id="KW-0966">Cell projection</keyword>
<dbReference type="OrthoDB" id="342281at2759"/>
<protein>
    <submittedName>
        <fullName evidence="2">Flagellar associated protein, callose synthase-like protein</fullName>
    </submittedName>
</protein>
<sequence>MVKLHPKKVSTNKSVHTYIKKNLDVRPACVSSKQTEDTASGTEGGQSKMTKPVETQVYTLVEKKNKKTVSTKKKAEMTAVEKKKKKNVAQSARRWSSPLTQRLQYCSAGAHYQESSDEKNKEGPLIGNDQAESQPNPLLVIPAGEGHEGTAPRQEEQVDGADSNADKQEAYMGYETQTDQEGHDENVSTVAQGEQEKSSEDGPEGHEGETTEMEECVDNVERIEQDKRHNQIDMETATHDRDVVVWYGPEQPAHQSMTFAGKAKGKGVLEVVSRPNPIEEHCRLVINTVWEDVSTKMADYDKWMHFRTVQEEAREPAMLEEQVDKIVRKAVITEGTEVVTAPEHQDQSNEHQAHEEPELQPEQVGEIQGSSGGQQEQPVPEEEDQPHNSPAHSSSQYSGFRLSFHSVESDSMCFFPDPDPISSESLTVSEKFPVHDEDMMISMDSRMLSMDSKVHSMDSRIGSLDSKVEQLLYVQTFLKYDFNTYKCALCEKMDTLAADVASSQTSLETSLVRQFTEHQLQIANDLDFFKLQLAELVNHLKELGFQKGGMWSK</sequence>
<dbReference type="AlphaFoldDB" id="A0A2Z7ARS9"/>
<evidence type="ECO:0000313" key="3">
    <source>
        <dbReference type="Proteomes" id="UP000250235"/>
    </source>
</evidence>